<dbReference type="PANTHER" id="PTHR34990">
    <property type="entry name" value="UDP-2,3-DIACYLGLUCOSAMINE HYDROLASE-RELATED"/>
    <property type="match status" value="1"/>
</dbReference>
<accession>A0A7C5N2W0</accession>
<dbReference type="GO" id="GO:0019897">
    <property type="term" value="C:extrinsic component of plasma membrane"/>
    <property type="evidence" value="ECO:0007669"/>
    <property type="project" value="UniProtKB-UniRule"/>
</dbReference>
<keyword evidence="6 10" id="KW-0378">Hydrolase</keyword>
<dbReference type="Gene3D" id="3.60.21.10">
    <property type="match status" value="1"/>
</dbReference>
<evidence type="ECO:0000256" key="4">
    <source>
        <dbReference type="ARBA" id="ARBA00022556"/>
    </source>
</evidence>
<feature type="binding site" evidence="10">
    <location>
        <position position="160"/>
    </location>
    <ligand>
        <name>substrate</name>
    </ligand>
</feature>
<feature type="binding site" evidence="10">
    <location>
        <position position="11"/>
    </location>
    <ligand>
        <name>Mn(2+)</name>
        <dbReference type="ChEBI" id="CHEBI:29035"/>
        <label>1</label>
    </ligand>
</feature>
<evidence type="ECO:0000256" key="3">
    <source>
        <dbReference type="ARBA" id="ARBA00022519"/>
    </source>
</evidence>
<protein>
    <recommendedName>
        <fullName evidence="10">UDP-2,3-diacylglucosamine hydrolase</fullName>
        <ecNumber evidence="10">3.6.1.54</ecNumber>
    </recommendedName>
    <alternativeName>
        <fullName evidence="10">UDP-2,3-diacylglucosamine diphosphatase</fullName>
    </alternativeName>
</protein>
<keyword evidence="8 10" id="KW-0472">Membrane</keyword>
<dbReference type="CDD" id="cd07398">
    <property type="entry name" value="MPP_YbbF-LpxH"/>
    <property type="match status" value="1"/>
</dbReference>
<feature type="binding site" evidence="10">
    <location>
        <position position="42"/>
    </location>
    <ligand>
        <name>Mn(2+)</name>
        <dbReference type="ChEBI" id="CHEBI:29035"/>
        <label>1</label>
    </ligand>
</feature>
<dbReference type="AlphaFoldDB" id="A0A7C5N2W0"/>
<evidence type="ECO:0000313" key="12">
    <source>
        <dbReference type="EMBL" id="HHH12604.1"/>
    </source>
</evidence>
<dbReference type="EC" id="3.6.1.54" evidence="10"/>
<evidence type="ECO:0000259" key="11">
    <source>
        <dbReference type="Pfam" id="PF00149"/>
    </source>
</evidence>
<evidence type="ECO:0000256" key="6">
    <source>
        <dbReference type="ARBA" id="ARBA00022801"/>
    </source>
</evidence>
<comment type="subcellular location">
    <subcellularLocation>
        <location evidence="10">Cell inner membrane</location>
        <topology evidence="10">Peripheral membrane protein</topology>
        <orientation evidence="10">Cytoplasmic side</orientation>
    </subcellularLocation>
</comment>
<dbReference type="EMBL" id="DROM01000003">
    <property type="protein sequence ID" value="HHH12604.1"/>
    <property type="molecule type" value="Genomic_DNA"/>
</dbReference>
<reference evidence="12" key="1">
    <citation type="journal article" date="2020" name="mSystems">
        <title>Genome- and Community-Level Interaction Insights into Carbon Utilization and Element Cycling Functions of Hydrothermarchaeota in Hydrothermal Sediment.</title>
        <authorList>
            <person name="Zhou Z."/>
            <person name="Liu Y."/>
            <person name="Xu W."/>
            <person name="Pan J."/>
            <person name="Luo Z.H."/>
            <person name="Li M."/>
        </authorList>
    </citation>
    <scope>NUCLEOTIDE SEQUENCE [LARGE SCALE GENOMIC DNA]</scope>
    <source>
        <strain evidence="12">HyVt-535</strain>
    </source>
</reference>
<dbReference type="GO" id="GO:0005737">
    <property type="term" value="C:cytoplasm"/>
    <property type="evidence" value="ECO:0007669"/>
    <property type="project" value="InterPro"/>
</dbReference>
<keyword evidence="9 10" id="KW-0464">Manganese</keyword>
<evidence type="ECO:0000256" key="5">
    <source>
        <dbReference type="ARBA" id="ARBA00022723"/>
    </source>
</evidence>
<dbReference type="PANTHER" id="PTHR34990:SF1">
    <property type="entry name" value="UDP-2,3-DIACYLGLUCOSAMINE HYDROLASE"/>
    <property type="match status" value="1"/>
</dbReference>
<keyword evidence="4 10" id="KW-0441">Lipid A biosynthesis</keyword>
<feature type="binding site" evidence="10">
    <location>
        <begin position="79"/>
        <end position="80"/>
    </location>
    <ligand>
        <name>substrate</name>
    </ligand>
</feature>
<proteinExistence type="inferred from homology"/>
<evidence type="ECO:0000256" key="7">
    <source>
        <dbReference type="ARBA" id="ARBA00023098"/>
    </source>
</evidence>
<feature type="binding site" evidence="10">
    <location>
        <position position="167"/>
    </location>
    <ligand>
        <name>substrate</name>
    </ligand>
</feature>
<name>A0A7C5N2W0_9GAMM</name>
<feature type="binding site" evidence="10">
    <location>
        <position position="9"/>
    </location>
    <ligand>
        <name>Mn(2+)</name>
        <dbReference type="ChEBI" id="CHEBI:29035"/>
        <label>1</label>
    </ligand>
</feature>
<dbReference type="Pfam" id="PF00149">
    <property type="entry name" value="Metallophos"/>
    <property type="match status" value="1"/>
</dbReference>
<comment type="pathway">
    <text evidence="10">Glycolipid biosynthesis; lipid IV(A) biosynthesis; lipid IV(A) from (3R)-3-hydroxytetradecanoyl-[acyl-carrier-protein] and UDP-N-acetyl-alpha-D-glucosamine: step 4/6.</text>
</comment>
<evidence type="ECO:0000256" key="8">
    <source>
        <dbReference type="ARBA" id="ARBA00023136"/>
    </source>
</evidence>
<evidence type="ECO:0000256" key="10">
    <source>
        <dbReference type="HAMAP-Rule" id="MF_00575"/>
    </source>
</evidence>
<evidence type="ECO:0000256" key="2">
    <source>
        <dbReference type="ARBA" id="ARBA00022516"/>
    </source>
</evidence>
<feature type="binding site" evidence="10">
    <location>
        <position position="42"/>
    </location>
    <ligand>
        <name>Mn(2+)</name>
        <dbReference type="ChEBI" id="CHEBI:29035"/>
        <label>2</label>
    </ligand>
</feature>
<keyword evidence="1 10" id="KW-1003">Cell membrane</keyword>
<comment type="catalytic activity">
    <reaction evidence="10">
        <text>UDP-2-N,3-O-bis[(3R)-3-hydroxytetradecanoyl]-alpha-D-glucosamine + H2O = 2-N,3-O-bis[(3R)-3-hydroxytetradecanoyl]-alpha-D-glucosaminyl 1-phosphate + UMP + 2 H(+)</text>
        <dbReference type="Rhea" id="RHEA:25213"/>
        <dbReference type="ChEBI" id="CHEBI:15377"/>
        <dbReference type="ChEBI" id="CHEBI:15378"/>
        <dbReference type="ChEBI" id="CHEBI:57865"/>
        <dbReference type="ChEBI" id="CHEBI:57957"/>
        <dbReference type="ChEBI" id="CHEBI:78847"/>
        <dbReference type="EC" id="3.6.1.54"/>
    </reaction>
</comment>
<comment type="similarity">
    <text evidence="10">Belongs to the LpxH family.</text>
</comment>
<dbReference type="GO" id="GO:0009245">
    <property type="term" value="P:lipid A biosynthetic process"/>
    <property type="evidence" value="ECO:0007669"/>
    <property type="project" value="UniProtKB-UniRule"/>
</dbReference>
<feature type="binding site" evidence="10">
    <location>
        <position position="164"/>
    </location>
    <ligand>
        <name>substrate</name>
    </ligand>
</feature>
<feature type="binding site" evidence="10">
    <location>
        <position position="114"/>
    </location>
    <ligand>
        <name>Mn(2+)</name>
        <dbReference type="ChEBI" id="CHEBI:29035"/>
        <label>2</label>
    </ligand>
</feature>
<keyword evidence="7 10" id="KW-0443">Lipid metabolism</keyword>
<gene>
    <name evidence="10" type="primary">lpxH</name>
    <name evidence="12" type="ORF">ENJ98_00045</name>
</gene>
<dbReference type="InterPro" id="IPR043461">
    <property type="entry name" value="LpxH-like"/>
</dbReference>
<feature type="binding site" evidence="10">
    <location>
        <position position="195"/>
    </location>
    <ligand>
        <name>substrate</name>
    </ligand>
</feature>
<dbReference type="UniPathway" id="UPA00359">
    <property type="reaction ID" value="UER00480"/>
</dbReference>
<feature type="binding site" evidence="10">
    <location>
        <position position="195"/>
    </location>
    <ligand>
        <name>Mn(2+)</name>
        <dbReference type="ChEBI" id="CHEBI:29035"/>
        <label>2</label>
    </ligand>
</feature>
<dbReference type="InterPro" id="IPR004843">
    <property type="entry name" value="Calcineurin-like_PHP"/>
</dbReference>
<dbReference type="NCBIfam" id="NF003743">
    <property type="entry name" value="PRK05340.1"/>
    <property type="match status" value="1"/>
</dbReference>
<keyword evidence="5 10" id="KW-0479">Metal-binding</keyword>
<feature type="binding site" evidence="10">
    <location>
        <position position="122"/>
    </location>
    <ligand>
        <name>substrate</name>
    </ligand>
</feature>
<feature type="domain" description="Calcineurin-like phosphoesterase" evidence="11">
    <location>
        <begin position="3"/>
        <end position="199"/>
    </location>
</feature>
<dbReference type="GO" id="GO:0030145">
    <property type="term" value="F:manganese ion binding"/>
    <property type="evidence" value="ECO:0007669"/>
    <property type="project" value="UniProtKB-UniRule"/>
</dbReference>
<dbReference type="NCBIfam" id="TIGR01854">
    <property type="entry name" value="lipid_A_lpxH"/>
    <property type="match status" value="1"/>
</dbReference>
<dbReference type="HAMAP" id="MF_00575">
    <property type="entry name" value="LpxH"/>
    <property type="match status" value="1"/>
</dbReference>
<comment type="caution">
    <text evidence="12">The sequence shown here is derived from an EMBL/GenBank/DDBJ whole genome shotgun (WGS) entry which is preliminary data.</text>
</comment>
<comment type="function">
    <text evidence="10">Hydrolyzes the pyrophosphate bond of UDP-2,3-diacylglucosamine to yield 2,3-diacylglucosamine 1-phosphate (lipid X) and UMP by catalyzing the attack of water at the alpha-P atom. Involved in the biosynthesis of lipid A, a phosphorylated glycolipid that anchors the lipopolysaccharide to the outer membrane of the cell.</text>
</comment>
<keyword evidence="3 10" id="KW-0997">Cell inner membrane</keyword>
<feature type="binding site" evidence="10">
    <location>
        <position position="197"/>
    </location>
    <ligand>
        <name>Mn(2+)</name>
        <dbReference type="ChEBI" id="CHEBI:29035"/>
        <label>1</label>
    </ligand>
</feature>
<dbReference type="GO" id="GO:0008758">
    <property type="term" value="F:UDP-2,3-diacylglucosamine hydrolase activity"/>
    <property type="evidence" value="ECO:0007669"/>
    <property type="project" value="UniProtKB-UniRule"/>
</dbReference>
<comment type="cofactor">
    <cofactor evidence="10">
        <name>Mn(2+)</name>
        <dbReference type="ChEBI" id="CHEBI:29035"/>
    </cofactor>
    <text evidence="10">Binds 2 Mn(2+) ions per subunit in a binuclear metal center.</text>
</comment>
<sequence>MSRLLFISDLHLSPARPRLLERFGELLEAEAGGCDALYILGDLFDAWIGDDDPSPFADEVRGMMRAFSGRSHLFFQRGNRDFLVSERFASETGTVLLEDEHLLRVGGLKVLLLHGDQLCTADTEYQAVRRELRSPGFRERMERLGIEERRALAAEFRRRSGESQSLKPADITDVTQEAVAAVARDHGIDLLIHGHTHRPAIHELEVGGRRVQRVVLPDWRESEPRVGFCLEASGHRWLELPPA</sequence>
<dbReference type="Proteomes" id="UP000886100">
    <property type="component" value="Unassembled WGS sequence"/>
</dbReference>
<evidence type="ECO:0000256" key="9">
    <source>
        <dbReference type="ARBA" id="ARBA00023211"/>
    </source>
</evidence>
<organism evidence="12">
    <name type="scientific">Thiolapillus brandeum</name>
    <dbReference type="NCBI Taxonomy" id="1076588"/>
    <lineage>
        <taxon>Bacteria</taxon>
        <taxon>Pseudomonadati</taxon>
        <taxon>Pseudomonadota</taxon>
        <taxon>Gammaproteobacteria</taxon>
        <taxon>Chromatiales</taxon>
        <taxon>Sedimenticolaceae</taxon>
        <taxon>Thiolapillus</taxon>
    </lineage>
</organism>
<dbReference type="InterPro" id="IPR029052">
    <property type="entry name" value="Metallo-depent_PP-like"/>
</dbReference>
<feature type="binding site" evidence="10">
    <location>
        <position position="79"/>
    </location>
    <ligand>
        <name>Mn(2+)</name>
        <dbReference type="ChEBI" id="CHEBI:29035"/>
        <label>2</label>
    </ligand>
</feature>
<keyword evidence="2 10" id="KW-0444">Lipid biosynthesis</keyword>
<dbReference type="InterPro" id="IPR010138">
    <property type="entry name" value="UDP-diacylglucosamine_Hdrlase"/>
</dbReference>
<evidence type="ECO:0000256" key="1">
    <source>
        <dbReference type="ARBA" id="ARBA00022475"/>
    </source>
</evidence>
<dbReference type="SUPFAM" id="SSF56300">
    <property type="entry name" value="Metallo-dependent phosphatases"/>
    <property type="match status" value="1"/>
</dbReference>